<protein>
    <submittedName>
        <fullName evidence="2">Uncharacterized protein</fullName>
    </submittedName>
</protein>
<keyword evidence="1" id="KW-0472">Membrane</keyword>
<evidence type="ECO:0000313" key="3">
    <source>
        <dbReference type="Proteomes" id="UP000275579"/>
    </source>
</evidence>
<dbReference type="RefSeq" id="WP_206740141.1">
    <property type="nucleotide sequence ID" value="NZ_RDTC01000001.1"/>
</dbReference>
<feature type="transmembrane region" description="Helical" evidence="1">
    <location>
        <begin position="80"/>
        <end position="98"/>
    </location>
</feature>
<dbReference type="Proteomes" id="UP000275579">
    <property type="component" value="Chromosome"/>
</dbReference>
<dbReference type="EMBL" id="CP029042">
    <property type="protein sequence ID" value="AZS75451.1"/>
    <property type="molecule type" value="Genomic_DNA"/>
</dbReference>
<evidence type="ECO:0000256" key="1">
    <source>
        <dbReference type="SAM" id="Phobius"/>
    </source>
</evidence>
<evidence type="ECO:0000313" key="2">
    <source>
        <dbReference type="EMBL" id="AZS75451.1"/>
    </source>
</evidence>
<proteinExistence type="predicted"/>
<gene>
    <name evidence="2" type="ORF">DDE74_35155</name>
</gene>
<sequence length="105" mass="12106">MSSHGSIGQTEKKSKSQVIREKLWESPAYFIVIAWLLLIWADIRDEPNEVGWYVYFAGWAPWVLMMLWTLGTRRKPDSPAAWVGLSVLVFCGLVNLVFHHESLPF</sequence>
<keyword evidence="1" id="KW-1133">Transmembrane helix</keyword>
<feature type="transmembrane region" description="Helical" evidence="1">
    <location>
        <begin position="23"/>
        <end position="40"/>
    </location>
</feature>
<dbReference type="AlphaFoldDB" id="A0A3Q9K6N7"/>
<organism evidence="2 3">
    <name type="scientific">Streptomyces lydicus</name>
    <dbReference type="NCBI Taxonomy" id="47763"/>
    <lineage>
        <taxon>Bacteria</taxon>
        <taxon>Bacillati</taxon>
        <taxon>Actinomycetota</taxon>
        <taxon>Actinomycetes</taxon>
        <taxon>Kitasatosporales</taxon>
        <taxon>Streptomycetaceae</taxon>
        <taxon>Streptomyces</taxon>
    </lineage>
</organism>
<accession>A0A3Q9K6N7</accession>
<reference evidence="2 3" key="1">
    <citation type="submission" date="2018-04" db="EMBL/GenBank/DDBJ databases">
        <title>Complete genome sequences of Streptomyces lydicus strain WYEC and characterization of antagonistic properties of biological control agents.</title>
        <authorList>
            <person name="Mariita R.M."/>
            <person name="Sello J.K."/>
        </authorList>
    </citation>
    <scope>NUCLEOTIDE SEQUENCE [LARGE SCALE GENOMIC DNA]</scope>
    <source>
        <strain evidence="2 3">WYEC 108</strain>
    </source>
</reference>
<name>A0A3Q9K6N7_9ACTN</name>
<feature type="transmembrane region" description="Helical" evidence="1">
    <location>
        <begin position="52"/>
        <end position="68"/>
    </location>
</feature>
<keyword evidence="1" id="KW-0812">Transmembrane</keyword>